<dbReference type="Proteomes" id="UP001596099">
    <property type="component" value="Unassembled WGS sequence"/>
</dbReference>
<keyword evidence="8" id="KW-1185">Reference proteome</keyword>
<feature type="transmembrane region" description="Helical" evidence="6">
    <location>
        <begin position="40"/>
        <end position="66"/>
    </location>
</feature>
<dbReference type="Pfam" id="PF01810">
    <property type="entry name" value="LysE"/>
    <property type="match status" value="1"/>
</dbReference>
<keyword evidence="4 6" id="KW-1133">Transmembrane helix</keyword>
<feature type="transmembrane region" description="Helical" evidence="6">
    <location>
        <begin position="150"/>
        <end position="172"/>
    </location>
</feature>
<organism evidence="7 8">
    <name type="scientific">Halomarina salina</name>
    <dbReference type="NCBI Taxonomy" id="1872699"/>
    <lineage>
        <taxon>Archaea</taxon>
        <taxon>Methanobacteriati</taxon>
        <taxon>Methanobacteriota</taxon>
        <taxon>Stenosarchaea group</taxon>
        <taxon>Halobacteria</taxon>
        <taxon>Halobacteriales</taxon>
        <taxon>Natronomonadaceae</taxon>
        <taxon>Halomarina</taxon>
    </lineage>
</organism>
<keyword evidence="5 6" id="KW-0472">Membrane</keyword>
<dbReference type="GO" id="GO:0005886">
    <property type="term" value="C:plasma membrane"/>
    <property type="evidence" value="ECO:0007669"/>
    <property type="project" value="UniProtKB-SubCell"/>
</dbReference>
<evidence type="ECO:0000313" key="8">
    <source>
        <dbReference type="Proteomes" id="UP001596099"/>
    </source>
</evidence>
<dbReference type="PIRSF" id="PIRSF006324">
    <property type="entry name" value="LeuE"/>
    <property type="match status" value="1"/>
</dbReference>
<accession>A0ABD5RNY4</accession>
<dbReference type="AlphaFoldDB" id="A0ABD5RNY4"/>
<evidence type="ECO:0000256" key="1">
    <source>
        <dbReference type="ARBA" id="ARBA00004651"/>
    </source>
</evidence>
<name>A0ABD5RNY4_9EURY</name>
<dbReference type="InterPro" id="IPR001123">
    <property type="entry name" value="LeuE-type"/>
</dbReference>
<proteinExistence type="predicted"/>
<dbReference type="PANTHER" id="PTHR30086:SF20">
    <property type="entry name" value="ARGININE EXPORTER PROTEIN ARGO-RELATED"/>
    <property type="match status" value="1"/>
</dbReference>
<protein>
    <submittedName>
        <fullName evidence="7">LysE family translocator</fullName>
    </submittedName>
</protein>
<evidence type="ECO:0000256" key="6">
    <source>
        <dbReference type="SAM" id="Phobius"/>
    </source>
</evidence>
<feature type="transmembrane region" description="Helical" evidence="6">
    <location>
        <begin position="123"/>
        <end position="144"/>
    </location>
</feature>
<evidence type="ECO:0000256" key="5">
    <source>
        <dbReference type="ARBA" id="ARBA00023136"/>
    </source>
</evidence>
<keyword evidence="3 6" id="KW-0812">Transmembrane</keyword>
<keyword evidence="2" id="KW-1003">Cell membrane</keyword>
<gene>
    <name evidence="7" type="ORF">ACFPYI_12895</name>
</gene>
<evidence type="ECO:0000256" key="2">
    <source>
        <dbReference type="ARBA" id="ARBA00022475"/>
    </source>
</evidence>
<dbReference type="RefSeq" id="WP_247415341.1">
    <property type="nucleotide sequence ID" value="NZ_JALLGW010000001.1"/>
</dbReference>
<evidence type="ECO:0000313" key="7">
    <source>
        <dbReference type="EMBL" id="MFC5972231.1"/>
    </source>
</evidence>
<dbReference type="PANTHER" id="PTHR30086">
    <property type="entry name" value="ARGININE EXPORTER PROTEIN ARGO"/>
    <property type="match status" value="1"/>
</dbReference>
<feature type="transmembrane region" description="Helical" evidence="6">
    <location>
        <begin position="193"/>
        <end position="214"/>
    </location>
</feature>
<comment type="caution">
    <text evidence="7">The sequence shown here is derived from an EMBL/GenBank/DDBJ whole genome shotgun (WGS) entry which is preliminary data.</text>
</comment>
<evidence type="ECO:0000256" key="4">
    <source>
        <dbReference type="ARBA" id="ARBA00022989"/>
    </source>
</evidence>
<comment type="subcellular location">
    <subcellularLocation>
        <location evidence="1">Cell membrane</location>
        <topology evidence="1">Multi-pass membrane protein</topology>
    </subcellularLocation>
</comment>
<dbReference type="EMBL" id="JBHSQH010000001">
    <property type="protein sequence ID" value="MFC5972231.1"/>
    <property type="molecule type" value="Genomic_DNA"/>
</dbReference>
<reference evidence="7 8" key="1">
    <citation type="journal article" date="2019" name="Int. J. Syst. Evol. Microbiol.">
        <title>The Global Catalogue of Microorganisms (GCM) 10K type strain sequencing project: providing services to taxonomists for standard genome sequencing and annotation.</title>
        <authorList>
            <consortium name="The Broad Institute Genomics Platform"/>
            <consortium name="The Broad Institute Genome Sequencing Center for Infectious Disease"/>
            <person name="Wu L."/>
            <person name="Ma J."/>
        </authorList>
    </citation>
    <scope>NUCLEOTIDE SEQUENCE [LARGE SCALE GENOMIC DNA]</scope>
    <source>
        <strain evidence="7 8">CGMCC 1.12543</strain>
    </source>
</reference>
<evidence type="ECO:0000256" key="3">
    <source>
        <dbReference type="ARBA" id="ARBA00022692"/>
    </source>
</evidence>
<sequence length="216" mass="21736">MPSSTTLLAFVPAALALILAPGPDTVYVLSRGVSGGREPGLRAAAGVATGVLVHTALVVAGLAALLRAVPAAYRVVKYAGAAYLVVLGVRALAESASGGDDDDDATVAADLDAEPAGGYRRGLLVNVLNPKVALFFLAFLPQFVSGDDPVGLATLGGTYAVLTLGYLGGVALGADSLAERLAGRERTLERLSGAVLVSFGVLTVVEDAVAAVPVRR</sequence>